<name>A0ABR2ABA6_9ROSI</name>
<dbReference type="Proteomes" id="UP001396334">
    <property type="component" value="Unassembled WGS sequence"/>
</dbReference>
<proteinExistence type="predicted"/>
<evidence type="ECO:0000313" key="2">
    <source>
        <dbReference type="Proteomes" id="UP001396334"/>
    </source>
</evidence>
<accession>A0ABR2ABA6</accession>
<comment type="caution">
    <text evidence="1">The sequence shown here is derived from an EMBL/GenBank/DDBJ whole genome shotgun (WGS) entry which is preliminary data.</text>
</comment>
<organism evidence="1 2">
    <name type="scientific">Hibiscus sabdariffa</name>
    <name type="common">roselle</name>
    <dbReference type="NCBI Taxonomy" id="183260"/>
    <lineage>
        <taxon>Eukaryota</taxon>
        <taxon>Viridiplantae</taxon>
        <taxon>Streptophyta</taxon>
        <taxon>Embryophyta</taxon>
        <taxon>Tracheophyta</taxon>
        <taxon>Spermatophyta</taxon>
        <taxon>Magnoliopsida</taxon>
        <taxon>eudicotyledons</taxon>
        <taxon>Gunneridae</taxon>
        <taxon>Pentapetalae</taxon>
        <taxon>rosids</taxon>
        <taxon>malvids</taxon>
        <taxon>Malvales</taxon>
        <taxon>Malvaceae</taxon>
        <taxon>Malvoideae</taxon>
        <taxon>Hibiscus</taxon>
    </lineage>
</organism>
<evidence type="ECO:0000313" key="1">
    <source>
        <dbReference type="EMBL" id="KAK8490317.1"/>
    </source>
</evidence>
<reference evidence="1 2" key="1">
    <citation type="journal article" date="2024" name="G3 (Bethesda)">
        <title>Genome assembly of Hibiscus sabdariffa L. provides insights into metabolisms of medicinal natural products.</title>
        <authorList>
            <person name="Kim T."/>
        </authorList>
    </citation>
    <scope>NUCLEOTIDE SEQUENCE [LARGE SCALE GENOMIC DNA]</scope>
    <source>
        <strain evidence="1">TK-2024</strain>
        <tissue evidence="1">Old leaves</tissue>
    </source>
</reference>
<keyword evidence="2" id="KW-1185">Reference proteome</keyword>
<sequence length="150" mass="16520">MDANGEALAIADRRVDVQDRTGRGTVDPEHKNKGSYANKVVVPTVTNRDDGLYIASFIGKIEYEGLLQVYFSCGVYGHVKDACGLGVVEQRRKRLMSVDSFVKQMLNVQFGSPFAILENKGETTVAPTMITDKGGAVWFEGWAIQGQCIW</sequence>
<dbReference type="EMBL" id="JBBPBN010000286">
    <property type="protein sequence ID" value="KAK8490317.1"/>
    <property type="molecule type" value="Genomic_DNA"/>
</dbReference>
<gene>
    <name evidence="1" type="ORF">V6N11_045228</name>
</gene>
<protein>
    <submittedName>
        <fullName evidence="1">Uncharacterized protein</fullName>
    </submittedName>
</protein>